<feature type="compositionally biased region" description="Polar residues" evidence="1">
    <location>
        <begin position="438"/>
        <end position="451"/>
    </location>
</feature>
<comment type="caution">
    <text evidence="3">The sequence shown here is derived from an EMBL/GenBank/DDBJ whole genome shotgun (WGS) entry which is preliminary data.</text>
</comment>
<feature type="compositionally biased region" description="Polar residues" evidence="1">
    <location>
        <begin position="528"/>
        <end position="537"/>
    </location>
</feature>
<reference evidence="3" key="1">
    <citation type="submission" date="2021-01" db="EMBL/GenBank/DDBJ databases">
        <authorList>
            <person name="Li R."/>
            <person name="Bekaert M."/>
        </authorList>
    </citation>
    <scope>NUCLEOTIDE SEQUENCE</scope>
    <source>
        <strain evidence="3">Farmed</strain>
    </source>
</reference>
<evidence type="ECO:0000256" key="1">
    <source>
        <dbReference type="SAM" id="MobiDB-lite"/>
    </source>
</evidence>
<feature type="compositionally biased region" description="Polar residues" evidence="1">
    <location>
        <begin position="580"/>
        <end position="594"/>
    </location>
</feature>
<dbReference type="PANTHER" id="PTHR39952:SF1">
    <property type="match status" value="1"/>
</dbReference>
<feature type="region of interest" description="Disordered" evidence="1">
    <location>
        <begin position="1"/>
        <end position="49"/>
    </location>
</feature>
<feature type="region of interest" description="Disordered" evidence="1">
    <location>
        <begin position="412"/>
        <end position="469"/>
    </location>
</feature>
<name>A0A812CV61_ACAPH</name>
<accession>A0A812CV61</accession>
<feature type="region of interest" description="Disordered" evidence="1">
    <location>
        <begin position="718"/>
        <end position="776"/>
    </location>
</feature>
<dbReference type="PANTHER" id="PTHR39952">
    <property type="entry name" value="FI02073P"/>
    <property type="match status" value="1"/>
</dbReference>
<feature type="compositionally biased region" description="Low complexity" evidence="1">
    <location>
        <begin position="741"/>
        <end position="751"/>
    </location>
</feature>
<proteinExistence type="predicted"/>
<gene>
    <name evidence="3" type="ORF">SPHA_41165</name>
</gene>
<organism evidence="3 4">
    <name type="scientific">Acanthosepion pharaonis</name>
    <name type="common">Pharaoh cuttlefish</name>
    <name type="synonym">Sepia pharaonis</name>
    <dbReference type="NCBI Taxonomy" id="158019"/>
    <lineage>
        <taxon>Eukaryota</taxon>
        <taxon>Metazoa</taxon>
        <taxon>Spiralia</taxon>
        <taxon>Lophotrochozoa</taxon>
        <taxon>Mollusca</taxon>
        <taxon>Cephalopoda</taxon>
        <taxon>Coleoidea</taxon>
        <taxon>Decapodiformes</taxon>
        <taxon>Sepiida</taxon>
        <taxon>Sepiina</taxon>
        <taxon>Sepiidae</taxon>
        <taxon>Acanthosepion</taxon>
    </lineage>
</organism>
<evidence type="ECO:0000313" key="4">
    <source>
        <dbReference type="Proteomes" id="UP000597762"/>
    </source>
</evidence>
<feature type="transmembrane region" description="Helical" evidence="2">
    <location>
        <begin position="181"/>
        <end position="203"/>
    </location>
</feature>
<sequence length="934" mass="103647">MPSRRESQGEVGVIGANLVGQGTGRLPPQTRDQNFDNRERNNSTTPIVYFPSRKRSSSSSLAIPTAGSSSSLGYRPVPSRAHRTIQHSNSTGTLTSIESGAHTMTSLEWVRCGSGGKICIFLVLGIILLMLGIFIGAFYLNIQQLTSSSTLTEVLPNYVIALSVMLIGFSVIILFWKRSRVLLFIAMVLNVCGFILCLLTTILTGTHILKPIVNITYCEYRAASKTSSSSSSISPPLLSSSISPPLPSSSISPPSSFWVGQELFKLPFYGSSNCEIKTLLPKMLYVLCANNLIAALICAIAYIITLRVYRMKKNKEDELDDEIYDPEDMHHINRDDSYLSSRCHDNHYSGIPPSPESPVPLLEAVSSRGISIVDKTSILKDLLPDIGKKRLVKRSQSFSYHGRSVEGTCDSMDDSDGKIFDRTHPRHMKGRNVPCRTLSETVRPSSAGTPDNSKKKFSKQEAQHQVGSEDSLDNRQLLLILGLHMRNIQEQHEAEIQSIQQEHFSLSCQDSSTLLSYFSPGDDKQERGNISGTSTEFSPPGNNPNRSNASGTSVDQSPSAFQDVRKVCDTPIAHPKMLPTTPTDSPTSANYDGQSRTDCDKSLKTLLVYSPEDNINYEDTSGSKVDFSRNVTGESVNFSPPDSHSQYLSTSRVYSPSRHIVETDKFSPSSPLAMSETSSRGNTSGASAKMSPCRNLPHPPVAQMLTPKMVPAVKEVIMNSRTASEPPKRNTKYNKREEYTSSIRSRSASLSPHRNIGDDSLGPREQPYGQYGPYNRKIEGSNVYLSQTKKDQDDSIYKGQKWNPDIESQPRKEKPPPPYPSRTSHNGPCSKLHGESRKNLLRGRGNFRVGPEGVSYRRKKIERLDMSFDQADDLPRSELDVEGDVDREELYPTPEKNRIFLDYEYQKHLEDQQNFLLLRDKGSGSDSDAVETII</sequence>
<keyword evidence="2" id="KW-0472">Membrane</keyword>
<feature type="compositionally biased region" description="Polar residues" evidence="1">
    <location>
        <begin position="543"/>
        <end position="560"/>
    </location>
</feature>
<evidence type="ECO:0000313" key="3">
    <source>
        <dbReference type="EMBL" id="CAE1278293.1"/>
    </source>
</evidence>
<feature type="region of interest" description="Disordered" evidence="1">
    <location>
        <begin position="790"/>
        <end position="846"/>
    </location>
</feature>
<keyword evidence="2" id="KW-0812">Transmembrane</keyword>
<feature type="transmembrane region" description="Helical" evidence="2">
    <location>
        <begin position="154"/>
        <end position="176"/>
    </location>
</feature>
<evidence type="ECO:0000256" key="2">
    <source>
        <dbReference type="SAM" id="Phobius"/>
    </source>
</evidence>
<feature type="region of interest" description="Disordered" evidence="1">
    <location>
        <begin position="517"/>
        <end position="597"/>
    </location>
</feature>
<dbReference type="OrthoDB" id="6117712at2759"/>
<dbReference type="EMBL" id="CAHIKZ030001970">
    <property type="protein sequence ID" value="CAE1278293.1"/>
    <property type="molecule type" value="Genomic_DNA"/>
</dbReference>
<feature type="compositionally biased region" description="Polar residues" evidence="1">
    <location>
        <begin position="666"/>
        <end position="686"/>
    </location>
</feature>
<feature type="compositionally biased region" description="Basic and acidic residues" evidence="1">
    <location>
        <begin position="452"/>
        <end position="462"/>
    </location>
</feature>
<dbReference type="Proteomes" id="UP000597762">
    <property type="component" value="Unassembled WGS sequence"/>
</dbReference>
<feature type="region of interest" description="Disordered" evidence="1">
    <location>
        <begin position="659"/>
        <end position="696"/>
    </location>
</feature>
<feature type="transmembrane region" description="Helical" evidence="2">
    <location>
        <begin position="283"/>
        <end position="305"/>
    </location>
</feature>
<feature type="transmembrane region" description="Helical" evidence="2">
    <location>
        <begin position="118"/>
        <end position="142"/>
    </location>
</feature>
<dbReference type="AlphaFoldDB" id="A0A812CV61"/>
<protein>
    <submittedName>
        <fullName evidence="3">Uncharacterized protein</fullName>
    </submittedName>
</protein>
<keyword evidence="2" id="KW-1133">Transmembrane helix</keyword>
<keyword evidence="4" id="KW-1185">Reference proteome</keyword>